<evidence type="ECO:0000313" key="3">
    <source>
        <dbReference type="Proteomes" id="UP000278962"/>
    </source>
</evidence>
<protein>
    <submittedName>
        <fullName evidence="2">Glucokinase</fullName>
    </submittedName>
</protein>
<dbReference type="PANTHER" id="PTHR18964">
    <property type="entry name" value="ROK (REPRESSOR, ORF, KINASE) FAMILY"/>
    <property type="match status" value="1"/>
</dbReference>
<reference evidence="2 3" key="1">
    <citation type="submission" date="2018-10" db="EMBL/GenBank/DDBJ databases">
        <title>Genomic Encyclopedia of Archaeal and Bacterial Type Strains, Phase II (KMG-II): from individual species to whole genera.</title>
        <authorList>
            <person name="Goeker M."/>
        </authorList>
    </citation>
    <scope>NUCLEOTIDE SEQUENCE [LARGE SCALE GENOMIC DNA]</scope>
    <source>
        <strain evidence="2 3">DSM 14954</strain>
    </source>
</reference>
<comment type="similarity">
    <text evidence="1">Belongs to the ROK (NagC/XylR) family.</text>
</comment>
<organism evidence="2 3">
    <name type="scientific">Solirubrobacter pauli</name>
    <dbReference type="NCBI Taxonomy" id="166793"/>
    <lineage>
        <taxon>Bacteria</taxon>
        <taxon>Bacillati</taxon>
        <taxon>Actinomycetota</taxon>
        <taxon>Thermoleophilia</taxon>
        <taxon>Solirubrobacterales</taxon>
        <taxon>Solirubrobacteraceae</taxon>
        <taxon>Solirubrobacter</taxon>
    </lineage>
</organism>
<proteinExistence type="inferred from homology"/>
<dbReference type="InterPro" id="IPR036390">
    <property type="entry name" value="WH_DNA-bd_sf"/>
</dbReference>
<gene>
    <name evidence="2" type="ORF">C8N24_6438</name>
</gene>
<evidence type="ECO:0000256" key="1">
    <source>
        <dbReference type="ARBA" id="ARBA00006479"/>
    </source>
</evidence>
<evidence type="ECO:0000313" key="2">
    <source>
        <dbReference type="EMBL" id="RKQ84808.1"/>
    </source>
</evidence>
<dbReference type="EMBL" id="RBIL01000003">
    <property type="protein sequence ID" value="RKQ84808.1"/>
    <property type="molecule type" value="Genomic_DNA"/>
</dbReference>
<sequence length="408" mass="43144">MQVNSGDFRRPYDWCVASTNPSPLRLARTGEVLDLLRRGAAETTADLAATMGLARSTVTERLDVLLKHGLIVSVGETSGARGRPASRLAFNASAGVTLAAQVGMSGMLMAVTNLAADVLWYRKVDIDVSEGPEALLRDLERHFDEGLAEVGGDAGRLYGLGIGMPGDLEIAGTGATTAQWRSFPLADRLRERYERPVFTDRDVNFLALGEHRTSWPDARVFLCLKVGTVIACGLIIDGQVVRGATGLLGEIGHTKVHGHEAPCTCGSRGCLNTVAGGAALAARLHEHGFDIRTAREVSELANRGVLEAVQEVREAGRQIGDVVAGAINLLNPDVIAVWGYLVDAGDQFLVGMQEAIYKTALPAAARAVTLARSPYGDDAGLRGAALTVIEHTLDPDAIDAFVTESAAA</sequence>
<keyword evidence="3" id="KW-1185">Reference proteome</keyword>
<dbReference type="Proteomes" id="UP000278962">
    <property type="component" value="Unassembled WGS sequence"/>
</dbReference>
<dbReference type="AlphaFoldDB" id="A0A660KUT4"/>
<keyword evidence="2" id="KW-0808">Transferase</keyword>
<dbReference type="InterPro" id="IPR036388">
    <property type="entry name" value="WH-like_DNA-bd_sf"/>
</dbReference>
<dbReference type="InterPro" id="IPR011991">
    <property type="entry name" value="ArsR-like_HTH"/>
</dbReference>
<dbReference type="PANTHER" id="PTHR18964:SF173">
    <property type="entry name" value="GLUCOKINASE"/>
    <property type="match status" value="1"/>
</dbReference>
<dbReference type="Gene3D" id="3.30.420.40">
    <property type="match status" value="2"/>
</dbReference>
<dbReference type="GO" id="GO:0016301">
    <property type="term" value="F:kinase activity"/>
    <property type="evidence" value="ECO:0007669"/>
    <property type="project" value="UniProtKB-KW"/>
</dbReference>
<dbReference type="Pfam" id="PF12840">
    <property type="entry name" value="HTH_20"/>
    <property type="match status" value="1"/>
</dbReference>
<dbReference type="Pfam" id="PF00480">
    <property type="entry name" value="ROK"/>
    <property type="match status" value="1"/>
</dbReference>
<dbReference type="Gene3D" id="1.10.10.10">
    <property type="entry name" value="Winged helix-like DNA-binding domain superfamily/Winged helix DNA-binding domain"/>
    <property type="match status" value="1"/>
</dbReference>
<dbReference type="SUPFAM" id="SSF46785">
    <property type="entry name" value="Winged helix' DNA-binding domain"/>
    <property type="match status" value="1"/>
</dbReference>
<dbReference type="CDD" id="cd00090">
    <property type="entry name" value="HTH_ARSR"/>
    <property type="match status" value="1"/>
</dbReference>
<dbReference type="InterPro" id="IPR000600">
    <property type="entry name" value="ROK"/>
</dbReference>
<dbReference type="SUPFAM" id="SSF53067">
    <property type="entry name" value="Actin-like ATPase domain"/>
    <property type="match status" value="1"/>
</dbReference>
<dbReference type="InterPro" id="IPR043129">
    <property type="entry name" value="ATPase_NBD"/>
</dbReference>
<comment type="caution">
    <text evidence="2">The sequence shown here is derived from an EMBL/GenBank/DDBJ whole genome shotgun (WGS) entry which is preliminary data.</text>
</comment>
<name>A0A660KUT4_9ACTN</name>
<keyword evidence="2" id="KW-0418">Kinase</keyword>
<accession>A0A660KUT4</accession>